<keyword evidence="4" id="KW-1185">Reference proteome</keyword>
<name>A0ABN4N7Y8_9GAMM</name>
<keyword evidence="1" id="KW-0460">Magnesium</keyword>
<dbReference type="RefSeq" id="WP_062845267.1">
    <property type="nucleotide sequence ID" value="NZ_CP014945.1"/>
</dbReference>
<dbReference type="Pfam" id="PF12804">
    <property type="entry name" value="NTP_transf_3"/>
    <property type="match status" value="1"/>
</dbReference>
<dbReference type="GeneID" id="33060983"/>
<organism evidence="3 4">
    <name type="scientific">Psychrobacter alimentarius</name>
    <dbReference type="NCBI Taxonomy" id="261164"/>
    <lineage>
        <taxon>Bacteria</taxon>
        <taxon>Pseudomonadati</taxon>
        <taxon>Pseudomonadota</taxon>
        <taxon>Gammaproteobacteria</taxon>
        <taxon>Moraxellales</taxon>
        <taxon>Moraxellaceae</taxon>
        <taxon>Psychrobacter</taxon>
    </lineage>
</organism>
<protein>
    <submittedName>
        <fullName evidence="3">MoeA</fullName>
    </submittedName>
</protein>
<dbReference type="EMBL" id="CP014945">
    <property type="protein sequence ID" value="AMT97735.1"/>
    <property type="molecule type" value="Genomic_DNA"/>
</dbReference>
<evidence type="ECO:0000259" key="2">
    <source>
        <dbReference type="Pfam" id="PF12804"/>
    </source>
</evidence>
<dbReference type="PANTHER" id="PTHR43777">
    <property type="entry name" value="MOLYBDENUM COFACTOR CYTIDYLYLTRANSFERASE"/>
    <property type="match status" value="1"/>
</dbReference>
<dbReference type="Proteomes" id="UP000076104">
    <property type="component" value="Chromosome"/>
</dbReference>
<accession>A0ABN4N7Y8</accession>
<dbReference type="CDD" id="cd04182">
    <property type="entry name" value="GT_2_like_f"/>
    <property type="match status" value="1"/>
</dbReference>
<dbReference type="InterPro" id="IPR025877">
    <property type="entry name" value="MobA-like_NTP_Trfase"/>
</dbReference>
<dbReference type="Gene3D" id="3.90.550.10">
    <property type="entry name" value="Spore Coat Polysaccharide Biosynthesis Protein SpsA, Chain A"/>
    <property type="match status" value="1"/>
</dbReference>
<gene>
    <name evidence="3" type="ORF">A3K91_2155</name>
</gene>
<sequence>MLDHSLTSNHAVIILASGLSQRLGQVKQLLSKEGEALIRVMLKLVVTTQPQDIIVIIPDHHQAITDAVADLAIQYPIIRMVVNPQPETGMAHSLYLGIEALGDVNVPVERVLIMGIDQIRLDELHLAALLAGKQPVVASGYHSWAHTDKRYLDDDALVNSSAKTIAGLPLVIDEGLLKQWQSALTGDKGLRQFIRALPASQISTVTNIQLSYDIDTPEQLAYAQQKGWLD</sequence>
<proteinExistence type="predicted"/>
<dbReference type="PANTHER" id="PTHR43777:SF1">
    <property type="entry name" value="MOLYBDENUM COFACTOR CYTIDYLYLTRANSFERASE"/>
    <property type="match status" value="1"/>
</dbReference>
<evidence type="ECO:0000313" key="4">
    <source>
        <dbReference type="Proteomes" id="UP000076104"/>
    </source>
</evidence>
<feature type="domain" description="MobA-like NTP transferase" evidence="2">
    <location>
        <begin position="12"/>
        <end position="197"/>
    </location>
</feature>
<dbReference type="InterPro" id="IPR029044">
    <property type="entry name" value="Nucleotide-diphossugar_trans"/>
</dbReference>
<evidence type="ECO:0000256" key="1">
    <source>
        <dbReference type="ARBA" id="ARBA00022842"/>
    </source>
</evidence>
<reference evidence="3 4" key="1">
    <citation type="submission" date="2016-03" db="EMBL/GenBank/DDBJ databases">
        <title>Genome sequencing of Psychrobacter alimentarius PAMC 27889.</title>
        <authorList>
            <person name="Lee J."/>
            <person name="Kim O.-S."/>
        </authorList>
    </citation>
    <scope>NUCLEOTIDE SEQUENCE [LARGE SCALE GENOMIC DNA]</scope>
    <source>
        <strain evidence="3 4">PAMC 27889</strain>
    </source>
</reference>
<dbReference type="SUPFAM" id="SSF53448">
    <property type="entry name" value="Nucleotide-diphospho-sugar transferases"/>
    <property type="match status" value="1"/>
</dbReference>
<evidence type="ECO:0000313" key="3">
    <source>
        <dbReference type="EMBL" id="AMT97735.1"/>
    </source>
</evidence>